<dbReference type="STRING" id="70415.A0A5S6QQ14"/>
<feature type="binding site" evidence="7">
    <location>
        <position position="230"/>
    </location>
    <ligand>
        <name>Zn(2+)</name>
        <dbReference type="ChEBI" id="CHEBI:29105"/>
        <note>catalytic</note>
    </ligand>
</feature>
<evidence type="ECO:0000313" key="9">
    <source>
        <dbReference type="Proteomes" id="UP000046395"/>
    </source>
</evidence>
<dbReference type="SUPFAM" id="SSF55486">
    <property type="entry name" value="Metalloproteases ('zincins'), catalytic domain"/>
    <property type="match status" value="1"/>
</dbReference>
<keyword evidence="3 7" id="KW-0479">Metal-binding</keyword>
<reference evidence="10" key="1">
    <citation type="submission" date="2019-12" db="UniProtKB">
        <authorList>
            <consortium name="WormBaseParasite"/>
        </authorList>
    </citation>
    <scope>IDENTIFICATION</scope>
</reference>
<dbReference type="GO" id="GO:0006508">
    <property type="term" value="P:proteolysis"/>
    <property type="evidence" value="ECO:0007669"/>
    <property type="project" value="UniProtKB-KW"/>
</dbReference>
<name>A0A5S6QQ14_TRIMR</name>
<dbReference type="GO" id="GO:0007155">
    <property type="term" value="P:cell adhesion"/>
    <property type="evidence" value="ECO:0007669"/>
    <property type="project" value="InterPro"/>
</dbReference>
<evidence type="ECO:0000256" key="5">
    <source>
        <dbReference type="ARBA" id="ARBA00022833"/>
    </source>
</evidence>
<dbReference type="GO" id="GO:0004222">
    <property type="term" value="F:metalloendopeptidase activity"/>
    <property type="evidence" value="ECO:0007669"/>
    <property type="project" value="UniProtKB-UniRule"/>
</dbReference>
<dbReference type="InterPro" id="IPR001577">
    <property type="entry name" value="Peptidase_M8"/>
</dbReference>
<proteinExistence type="inferred from homology"/>
<keyword evidence="9" id="KW-1185">Reference proteome</keyword>
<organism evidence="9 10">
    <name type="scientific">Trichuris muris</name>
    <name type="common">Mouse whipworm</name>
    <dbReference type="NCBI Taxonomy" id="70415"/>
    <lineage>
        <taxon>Eukaryota</taxon>
        <taxon>Metazoa</taxon>
        <taxon>Ecdysozoa</taxon>
        <taxon>Nematoda</taxon>
        <taxon>Enoplea</taxon>
        <taxon>Dorylaimia</taxon>
        <taxon>Trichinellida</taxon>
        <taxon>Trichuridae</taxon>
        <taxon>Trichuris</taxon>
    </lineage>
</organism>
<sequence length="566" mass="63817">MTQGTMIACLLNAEQLGKVIFLLQILIFSNCYSLKLEYKYAGNIESAFVSPNATEEFKKLLDKFAHYVDETITVSNQSSILATLVACDRHRRVYDWDSLQPRNDTDLLIAVTPADAVDEHKSLIYMDGCVRLKDRHVLGRLHVSKRFTVKPISEQETLNWLTHALLHALAFNQEALSNSTKRKDDNHFVESVKVVAELNFECAALEGAELADQLIIPSWAVAECLEGGVHWKKLHYGDDVMSYPPGPVITTLTAAVLATVGYNVNGAKPLKWAKGRKCDFVNKGCMSLFVASNGSPGSSQPFCNWQDYVIMREKRFRCDSEYTQVVACNWRRYSSEIPQGVPLLFENATAKIGLENLHGKGLAGNEPAFEYCPTWMGIFDYKEKMLKTCTNEIFQPKLKDNFGLEVYNASSICVEQEKVETLQCDMSVIKKRMKGVFLGAGCYEYKCESGRLHLRAYAPAYLQAKASYVAQFKVCWGEGSRVVFSRMFGSEDDFQYDHRVILICPSCKAICEDNPKYKNFTCSPDVCNASSRDYIGWFCGRGSRANSDMLLYSFLLLINVMNSFVQ</sequence>
<accession>A0A5S6QQ14</accession>
<keyword evidence="6 7" id="KW-0482">Metalloprotease</keyword>
<dbReference type="Gene3D" id="3.90.132.10">
    <property type="entry name" value="Leishmanolysin , domain 2"/>
    <property type="match status" value="1"/>
</dbReference>
<evidence type="ECO:0000256" key="3">
    <source>
        <dbReference type="ARBA" id="ARBA00022723"/>
    </source>
</evidence>
<dbReference type="GO" id="GO:0016020">
    <property type="term" value="C:membrane"/>
    <property type="evidence" value="ECO:0007669"/>
    <property type="project" value="InterPro"/>
</dbReference>
<dbReference type="GO" id="GO:0046872">
    <property type="term" value="F:metal ion binding"/>
    <property type="evidence" value="ECO:0007669"/>
    <property type="project" value="UniProtKB-KW"/>
</dbReference>
<evidence type="ECO:0000313" key="10">
    <source>
        <dbReference type="WBParaSite" id="TMUE_2000009249.1"/>
    </source>
</evidence>
<keyword evidence="4 8" id="KW-0378">Hydrolase</keyword>
<evidence type="ECO:0000256" key="8">
    <source>
        <dbReference type="RuleBase" id="RU366077"/>
    </source>
</evidence>
<comment type="similarity">
    <text evidence="1 8">Belongs to the peptidase M8 family.</text>
</comment>
<keyword evidence="5 7" id="KW-0862">Zinc</keyword>
<evidence type="ECO:0000256" key="4">
    <source>
        <dbReference type="ARBA" id="ARBA00022801"/>
    </source>
</evidence>
<comment type="cofactor">
    <cofactor evidence="7 8">
        <name>Zn(2+)</name>
        <dbReference type="ChEBI" id="CHEBI:29105"/>
    </cofactor>
    <text evidence="7 8">Binds 1 zinc ion per subunit.</text>
</comment>
<protein>
    <recommendedName>
        <fullName evidence="8">Leishmanolysin-like peptidase</fullName>
        <ecNumber evidence="8">3.4.24.-</ecNumber>
    </recommendedName>
</protein>
<evidence type="ECO:0000256" key="1">
    <source>
        <dbReference type="ARBA" id="ARBA00005860"/>
    </source>
</evidence>
<evidence type="ECO:0000256" key="6">
    <source>
        <dbReference type="ARBA" id="ARBA00023049"/>
    </source>
</evidence>
<keyword evidence="2 8" id="KW-0645">Protease</keyword>
<dbReference type="Pfam" id="PF01457">
    <property type="entry name" value="Peptidase_M8"/>
    <property type="match status" value="1"/>
</dbReference>
<evidence type="ECO:0000256" key="2">
    <source>
        <dbReference type="ARBA" id="ARBA00022670"/>
    </source>
</evidence>
<evidence type="ECO:0000256" key="7">
    <source>
        <dbReference type="PIRSR" id="PIRSR601577-2"/>
    </source>
</evidence>
<dbReference type="Proteomes" id="UP000046395">
    <property type="component" value="Unassembled WGS sequence"/>
</dbReference>
<dbReference type="EC" id="3.4.24.-" evidence="8"/>
<dbReference type="WBParaSite" id="TMUE_2000009249.1">
    <property type="protein sequence ID" value="TMUE_2000009249.1"/>
    <property type="gene ID" value="WBGene00287255"/>
</dbReference>
<dbReference type="AlphaFoldDB" id="A0A5S6QQ14"/>